<protein>
    <submittedName>
        <fullName evidence="2">Uncharacterized protein</fullName>
    </submittedName>
</protein>
<dbReference type="AlphaFoldDB" id="A0A540VFL6"/>
<gene>
    <name evidence="2" type="ORF">FKZ61_12060</name>
</gene>
<accession>A0A540VFL6</accession>
<evidence type="ECO:0000313" key="3">
    <source>
        <dbReference type="Proteomes" id="UP000317371"/>
    </source>
</evidence>
<sequence>MPVVFDEIVGEIQRQPEAGAPEANRSPEEGAEGQPAGPFSPGLDALAQQMRELERRQARLRAD</sequence>
<organism evidence="2 3">
    <name type="scientific">Litorilinea aerophila</name>
    <dbReference type="NCBI Taxonomy" id="1204385"/>
    <lineage>
        <taxon>Bacteria</taxon>
        <taxon>Bacillati</taxon>
        <taxon>Chloroflexota</taxon>
        <taxon>Caldilineae</taxon>
        <taxon>Caldilineales</taxon>
        <taxon>Caldilineaceae</taxon>
        <taxon>Litorilinea</taxon>
    </lineage>
</organism>
<reference evidence="2 3" key="1">
    <citation type="submission" date="2019-06" db="EMBL/GenBank/DDBJ databases">
        <title>Genome sequence of Litorilinea aerophila BAA-2444.</title>
        <authorList>
            <person name="Maclea K.S."/>
            <person name="Maurais E.G."/>
            <person name="Iannazzi L.C."/>
        </authorList>
    </citation>
    <scope>NUCLEOTIDE SEQUENCE [LARGE SCALE GENOMIC DNA]</scope>
    <source>
        <strain evidence="2 3">ATCC BAA-2444</strain>
    </source>
</reference>
<proteinExistence type="predicted"/>
<name>A0A540VFL6_9CHLR</name>
<dbReference type="EMBL" id="VIGC01000013">
    <property type="protein sequence ID" value="TQE95566.1"/>
    <property type="molecule type" value="Genomic_DNA"/>
</dbReference>
<evidence type="ECO:0000313" key="2">
    <source>
        <dbReference type="EMBL" id="TQE95566.1"/>
    </source>
</evidence>
<dbReference type="RefSeq" id="WP_141610385.1">
    <property type="nucleotide sequence ID" value="NZ_VIGC02000013.1"/>
</dbReference>
<evidence type="ECO:0000256" key="1">
    <source>
        <dbReference type="SAM" id="MobiDB-lite"/>
    </source>
</evidence>
<keyword evidence="3" id="KW-1185">Reference proteome</keyword>
<dbReference type="InParanoid" id="A0A540VFL6"/>
<comment type="caution">
    <text evidence="2">The sequence shown here is derived from an EMBL/GenBank/DDBJ whole genome shotgun (WGS) entry which is preliminary data.</text>
</comment>
<feature type="region of interest" description="Disordered" evidence="1">
    <location>
        <begin position="1"/>
        <end position="45"/>
    </location>
</feature>
<dbReference type="Proteomes" id="UP000317371">
    <property type="component" value="Unassembled WGS sequence"/>
</dbReference>